<sequence length="103" mass="11812">MVLTKNNISENLCDKLPLTKQVSKEFVEFFFEEVKKSLENGEDVKFSGFGNFQIRNKKARPGRNPKTGASVLIKARKVVTFKTSKKLQKKITNYTKTIENNII</sequence>
<dbReference type="PANTHER" id="PTHR33175">
    <property type="entry name" value="DNA-BINDING PROTEIN HU"/>
    <property type="match status" value="1"/>
</dbReference>
<evidence type="ECO:0000256" key="9">
    <source>
        <dbReference type="RuleBase" id="RU003939"/>
    </source>
</evidence>
<keyword evidence="5 8" id="KW-0238">DNA-binding</keyword>
<dbReference type="InterPro" id="IPR005684">
    <property type="entry name" value="IHF_alpha"/>
</dbReference>
<evidence type="ECO:0000256" key="4">
    <source>
        <dbReference type="ARBA" id="ARBA00023015"/>
    </source>
</evidence>
<evidence type="ECO:0000256" key="7">
    <source>
        <dbReference type="ARBA" id="ARBA00023172"/>
    </source>
</evidence>
<keyword evidence="4 8" id="KW-0805">Transcription regulation</keyword>
<dbReference type="SUPFAM" id="SSF47729">
    <property type="entry name" value="IHF-like DNA-binding proteins"/>
    <property type="match status" value="1"/>
</dbReference>
<comment type="function">
    <text evidence="8">This protein is one of the two subunits of integration host factor, a specific DNA-binding protein that functions in genetic recombination as well as in transcriptional and translational control.</text>
</comment>
<dbReference type="GO" id="GO:0006310">
    <property type="term" value="P:DNA recombination"/>
    <property type="evidence" value="ECO:0007669"/>
    <property type="project" value="UniProtKB-UniRule"/>
</dbReference>
<evidence type="ECO:0000256" key="8">
    <source>
        <dbReference type="HAMAP-Rule" id="MF_00380"/>
    </source>
</evidence>
<dbReference type="InterPro" id="IPR020816">
    <property type="entry name" value="Histone-like_DNA-bd_CS"/>
</dbReference>
<organism evidence="10 11">
    <name type="scientific">Buchnera aphidicola</name>
    <name type="common">Pentalonia nigronervosa</name>
    <dbReference type="NCBI Taxonomy" id="1309793"/>
    <lineage>
        <taxon>Bacteria</taxon>
        <taxon>Pseudomonadati</taxon>
        <taxon>Pseudomonadota</taxon>
        <taxon>Gammaproteobacteria</taxon>
        <taxon>Enterobacterales</taxon>
        <taxon>Erwiniaceae</taxon>
        <taxon>Buchnera</taxon>
    </lineage>
</organism>
<dbReference type="Proteomes" id="UP000516346">
    <property type="component" value="Chromosome"/>
</dbReference>
<dbReference type="AlphaFoldDB" id="A0A7H1AZF8"/>
<dbReference type="PROSITE" id="PS00045">
    <property type="entry name" value="HISTONE_LIKE"/>
    <property type="match status" value="1"/>
</dbReference>
<dbReference type="NCBIfam" id="NF001401">
    <property type="entry name" value="PRK00285.1"/>
    <property type="match status" value="1"/>
</dbReference>
<dbReference type="PRINTS" id="PR01727">
    <property type="entry name" value="DNABINDINGHU"/>
</dbReference>
<dbReference type="GO" id="GO:0009893">
    <property type="term" value="P:positive regulation of metabolic process"/>
    <property type="evidence" value="ECO:0007669"/>
    <property type="project" value="UniProtKB-ARBA"/>
</dbReference>
<dbReference type="PANTHER" id="PTHR33175:SF2">
    <property type="entry name" value="INTEGRATION HOST FACTOR SUBUNIT ALPHA"/>
    <property type="match status" value="1"/>
</dbReference>
<comment type="similarity">
    <text evidence="1 8 9">Belongs to the bacterial histone-like protein family.</text>
</comment>
<accession>A0A7H1AZF8</accession>
<dbReference type="InterPro" id="IPR000119">
    <property type="entry name" value="Hist_DNA-bd"/>
</dbReference>
<reference evidence="10 11" key="1">
    <citation type="submission" date="2020-09" db="EMBL/GenBank/DDBJ databases">
        <title>Genome sequence of the banana aphid, Pentalonia nigronervosa Coquerel (Hemiptera: Aphididae) and its symbionts.</title>
        <authorList>
            <person name="Mathers T.C."/>
            <person name="Mugford S.T."/>
            <person name="Hogenhout S.A."/>
            <person name="Tripathi L."/>
        </authorList>
    </citation>
    <scope>NUCLEOTIDE SEQUENCE [LARGE SCALE GENOMIC DNA]</scope>
    <source>
        <strain evidence="10">Ba4</strain>
    </source>
</reference>
<keyword evidence="3 8" id="KW-0810">Translation regulation</keyword>
<dbReference type="GO" id="GO:0006417">
    <property type="term" value="P:regulation of translation"/>
    <property type="evidence" value="ECO:0007669"/>
    <property type="project" value="UniProtKB-UniRule"/>
</dbReference>
<dbReference type="SMART" id="SM00411">
    <property type="entry name" value="BHL"/>
    <property type="match status" value="1"/>
</dbReference>
<dbReference type="GO" id="GO:0006355">
    <property type="term" value="P:regulation of DNA-templated transcription"/>
    <property type="evidence" value="ECO:0007669"/>
    <property type="project" value="UniProtKB-UniRule"/>
</dbReference>
<evidence type="ECO:0000256" key="3">
    <source>
        <dbReference type="ARBA" id="ARBA00022845"/>
    </source>
</evidence>
<dbReference type="GO" id="GO:0003677">
    <property type="term" value="F:DNA binding"/>
    <property type="evidence" value="ECO:0007669"/>
    <property type="project" value="UniProtKB-UniRule"/>
</dbReference>
<dbReference type="HAMAP" id="MF_00380">
    <property type="entry name" value="IHF_alpha"/>
    <property type="match status" value="1"/>
</dbReference>
<dbReference type="GO" id="GO:0030527">
    <property type="term" value="F:structural constituent of chromatin"/>
    <property type="evidence" value="ECO:0007669"/>
    <property type="project" value="InterPro"/>
</dbReference>
<dbReference type="Pfam" id="PF00216">
    <property type="entry name" value="Bac_DNA_binding"/>
    <property type="match status" value="1"/>
</dbReference>
<evidence type="ECO:0000313" key="11">
    <source>
        <dbReference type="Proteomes" id="UP000516346"/>
    </source>
</evidence>
<dbReference type="Gene3D" id="4.10.520.10">
    <property type="entry name" value="IHF-like DNA-binding proteins"/>
    <property type="match status" value="1"/>
</dbReference>
<gene>
    <name evidence="8" type="primary">ihfA</name>
    <name evidence="8" type="synonym">himA</name>
    <name evidence="10" type="ORF">ICW73_02745</name>
</gene>
<evidence type="ECO:0000256" key="6">
    <source>
        <dbReference type="ARBA" id="ARBA00023163"/>
    </source>
</evidence>
<dbReference type="EMBL" id="CP061275">
    <property type="protein sequence ID" value="QNS01863.1"/>
    <property type="molecule type" value="Genomic_DNA"/>
</dbReference>
<dbReference type="InterPro" id="IPR010992">
    <property type="entry name" value="IHF-like_DNA-bd_dom_sf"/>
</dbReference>
<evidence type="ECO:0000256" key="1">
    <source>
        <dbReference type="ARBA" id="ARBA00010529"/>
    </source>
</evidence>
<keyword evidence="7 8" id="KW-0233">DNA recombination</keyword>
<keyword evidence="6 8" id="KW-0804">Transcription</keyword>
<name>A0A7H1AZF8_9GAMM</name>
<evidence type="ECO:0000256" key="5">
    <source>
        <dbReference type="ARBA" id="ARBA00023125"/>
    </source>
</evidence>
<protein>
    <recommendedName>
        <fullName evidence="2 8">Integration host factor subunit alpha</fullName>
        <shortName evidence="8">IHF-alpha</shortName>
    </recommendedName>
</protein>
<evidence type="ECO:0000313" key="10">
    <source>
        <dbReference type="EMBL" id="QNS01863.1"/>
    </source>
</evidence>
<comment type="subunit">
    <text evidence="8">Heterodimer of an alpha and a beta chain.</text>
</comment>
<proteinExistence type="inferred from homology"/>
<dbReference type="GO" id="GO:0005829">
    <property type="term" value="C:cytosol"/>
    <property type="evidence" value="ECO:0007669"/>
    <property type="project" value="TreeGrafter"/>
</dbReference>
<evidence type="ECO:0000256" key="2">
    <source>
        <dbReference type="ARBA" id="ARBA00018329"/>
    </source>
</evidence>